<evidence type="ECO:0000313" key="2">
    <source>
        <dbReference type="Proteomes" id="UP000030665"/>
    </source>
</evidence>
<sequence>MVILLMKEAPGILSPLRLLLFACIPSHQLPLREALSLFVLVSGACLIWFNRRTPKGSVDPLTSVFLVEVLKREAGSRSVYVFVGRFVLFSGIMSSLLQVRTWLTLIEYKLDSLVVCPPNSTSSFLIQLLQKEIEENGRLLFSVVHKELEENSTDSSRVKRLLSCLQRRWYAVWLKSLEMICRCEDLLKNVIQVMSAMSDSFEFQPSSMKRFRLDEMANSLHLGVDDEIISPDVGYSSGNSARSMHTLDSADDFAENFDNYLTTCMTWPKTRKPSNRSSCSGAPLTLNNGRGGMKFSCSSPAVSPRKGSLWRGRNRNCYFPPVCSDTSACDEFFVCPGAADLTFSNNIPDIVEPTALPTSIFKEWLSINEWSALEEPTDLREPNMATTMPVGLRRSVWLSLQRLRSLSRMHNRKLQHLNYAFGGDSMSKSIAPCCPTFASDERCAKSVGRGKRPYDVLEPPSFYGSMPSDLTRESLTKWKMNYYYSILNDSANEEVKWASESSSFPVRIFFFVPYDT</sequence>
<reference evidence="1" key="1">
    <citation type="submission" date="2014-01" db="EMBL/GenBank/DDBJ databases">
        <authorList>
            <person name="Aslett M."/>
        </authorList>
    </citation>
    <scope>NUCLEOTIDE SEQUENCE</scope>
</reference>
<accession>A0A077YWL1</accession>
<dbReference type="EMBL" id="HG805815">
    <property type="protein sequence ID" value="CDW52109.1"/>
    <property type="molecule type" value="Genomic_DNA"/>
</dbReference>
<organism evidence="1 2">
    <name type="scientific">Trichuris trichiura</name>
    <name type="common">Whipworm</name>
    <name type="synonym">Trichocephalus trichiurus</name>
    <dbReference type="NCBI Taxonomy" id="36087"/>
    <lineage>
        <taxon>Eukaryota</taxon>
        <taxon>Metazoa</taxon>
        <taxon>Ecdysozoa</taxon>
        <taxon>Nematoda</taxon>
        <taxon>Enoplea</taxon>
        <taxon>Dorylaimia</taxon>
        <taxon>Trichinellida</taxon>
        <taxon>Trichuridae</taxon>
        <taxon>Trichuris</taxon>
    </lineage>
</organism>
<keyword evidence="2" id="KW-1185">Reference proteome</keyword>
<reference evidence="1" key="2">
    <citation type="submission" date="2014-03" db="EMBL/GenBank/DDBJ databases">
        <title>The whipworm genome and dual-species transcriptomics of an intimate host-pathogen interaction.</title>
        <authorList>
            <person name="Foth B.J."/>
            <person name="Tsai I.J."/>
            <person name="Reid A.J."/>
            <person name="Bancroft A.J."/>
            <person name="Nichol S."/>
            <person name="Tracey A."/>
            <person name="Holroyd N."/>
            <person name="Cotton J.A."/>
            <person name="Stanley E.J."/>
            <person name="Zarowiecki M."/>
            <person name="Liu J.Z."/>
            <person name="Huckvale T."/>
            <person name="Cooper P.J."/>
            <person name="Grencis R.K."/>
            <person name="Berriman M."/>
        </authorList>
    </citation>
    <scope>NUCLEOTIDE SEQUENCE [LARGE SCALE GENOMIC DNA]</scope>
</reference>
<gene>
    <name evidence="1" type="ORF">TTRE_0000036801</name>
</gene>
<dbReference type="AlphaFoldDB" id="A0A077YWL1"/>
<proteinExistence type="predicted"/>
<name>A0A077YWL1_TRITR</name>
<dbReference type="STRING" id="36087.A0A077YWL1"/>
<dbReference type="Proteomes" id="UP000030665">
    <property type="component" value="Unassembled WGS sequence"/>
</dbReference>
<evidence type="ECO:0000313" key="1">
    <source>
        <dbReference type="EMBL" id="CDW52109.1"/>
    </source>
</evidence>
<dbReference type="OrthoDB" id="5916984at2759"/>
<protein>
    <submittedName>
        <fullName evidence="1">Uncharacterized protein</fullName>
    </submittedName>
</protein>